<dbReference type="Gene3D" id="3.40.250.10">
    <property type="entry name" value="Rhodanese-like domain"/>
    <property type="match status" value="1"/>
</dbReference>
<dbReference type="RefSeq" id="WP_171160532.1">
    <property type="nucleotide sequence ID" value="NZ_CP053073.1"/>
</dbReference>
<evidence type="ECO:0000256" key="4">
    <source>
        <dbReference type="ARBA" id="ARBA00023002"/>
    </source>
</evidence>
<evidence type="ECO:0000313" key="7">
    <source>
        <dbReference type="Proteomes" id="UP000503096"/>
    </source>
</evidence>
<dbReference type="SMART" id="SM00450">
    <property type="entry name" value="RHOD"/>
    <property type="match status" value="1"/>
</dbReference>
<dbReference type="GO" id="GO:0004784">
    <property type="term" value="F:superoxide dismutase activity"/>
    <property type="evidence" value="ECO:0007669"/>
    <property type="project" value="UniProtKB-EC"/>
</dbReference>
<dbReference type="PANTHER" id="PTHR11404:SF6">
    <property type="entry name" value="SUPEROXIDE DISMUTASE [MN], MITOCHONDRIAL"/>
    <property type="match status" value="1"/>
</dbReference>
<dbReference type="Pfam" id="PF00581">
    <property type="entry name" value="Rhodanese"/>
    <property type="match status" value="1"/>
</dbReference>
<comment type="similarity">
    <text evidence="1">Belongs to the iron/manganese superoxide dismutase family.</text>
</comment>
<name>A0A6M4H3A7_9PROT</name>
<dbReference type="InterPro" id="IPR036873">
    <property type="entry name" value="Rhodanese-like_dom_sf"/>
</dbReference>
<evidence type="ECO:0000259" key="5">
    <source>
        <dbReference type="PROSITE" id="PS50206"/>
    </source>
</evidence>
<dbReference type="EC" id="1.15.1.1" evidence="2"/>
<dbReference type="GO" id="GO:0004792">
    <property type="term" value="F:thiosulfate-cyanide sulfurtransferase activity"/>
    <property type="evidence" value="ECO:0007669"/>
    <property type="project" value="InterPro"/>
</dbReference>
<dbReference type="InterPro" id="IPR036324">
    <property type="entry name" value="Mn/Fe_SOD_N_sf"/>
</dbReference>
<dbReference type="SUPFAM" id="SSF52821">
    <property type="entry name" value="Rhodanese/Cell cycle control phosphatase"/>
    <property type="match status" value="1"/>
</dbReference>
<dbReference type="GO" id="GO:0046872">
    <property type="term" value="F:metal ion binding"/>
    <property type="evidence" value="ECO:0007669"/>
    <property type="project" value="UniProtKB-KW"/>
</dbReference>
<dbReference type="SUPFAM" id="SSF54719">
    <property type="entry name" value="Fe,Mn superoxide dismutase (SOD), C-terminal domain"/>
    <property type="match status" value="1"/>
</dbReference>
<sequence length="318" mass="35883">MRYHLTPIHCRPWTLNSLSLKLIESHYENNYGGALRRLNAITDQLDALDFATAPPYLINSLKREELVALNSTLLHELYFASLCQSDGVPTEAMARALERDFGSVNRWRTEFMAMGYALAGGSGWVVLVYSPRDGRLLNQYAAEHTQAVTGGIPILALDMYEHAYHIDFGANARAYVETFMRNTDWKAVQVRFENAVRVTPLPPLEQPEFGDLPGVSPEEVKAMIDAGKPLQFIDARPKHYVSRTQDIVEGAVWKDPERIDEWAPTLKKDEPVVVYCVYGFHVGCRMAVALRQAGYDAWFMKGGHTAWKAMGGKTQLFR</sequence>
<proteinExistence type="inferred from homology"/>
<evidence type="ECO:0000256" key="2">
    <source>
        <dbReference type="ARBA" id="ARBA00012682"/>
    </source>
</evidence>
<dbReference type="PANTHER" id="PTHR11404">
    <property type="entry name" value="SUPEROXIDE DISMUTASE 2"/>
    <property type="match status" value="1"/>
</dbReference>
<dbReference type="Pfam" id="PF02777">
    <property type="entry name" value="Sod_Fe_C"/>
    <property type="match status" value="1"/>
</dbReference>
<dbReference type="EMBL" id="CP053073">
    <property type="protein sequence ID" value="QJR13792.1"/>
    <property type="molecule type" value="Genomic_DNA"/>
</dbReference>
<evidence type="ECO:0000313" key="6">
    <source>
        <dbReference type="EMBL" id="QJR13792.1"/>
    </source>
</evidence>
<evidence type="ECO:0000256" key="3">
    <source>
        <dbReference type="ARBA" id="ARBA00022723"/>
    </source>
</evidence>
<evidence type="ECO:0000256" key="1">
    <source>
        <dbReference type="ARBA" id="ARBA00008714"/>
    </source>
</evidence>
<dbReference type="AlphaFoldDB" id="A0A6M4H3A7"/>
<dbReference type="GO" id="GO:0005737">
    <property type="term" value="C:cytoplasm"/>
    <property type="evidence" value="ECO:0007669"/>
    <property type="project" value="InterPro"/>
</dbReference>
<dbReference type="InterPro" id="IPR050265">
    <property type="entry name" value="Fe/Mn_Superoxide_Dismutase"/>
</dbReference>
<accession>A0A6M4H3A7</accession>
<dbReference type="KEGG" id="upl:DSM104440_00582"/>
<dbReference type="CDD" id="cd01444">
    <property type="entry name" value="GlpE_ST"/>
    <property type="match status" value="1"/>
</dbReference>
<dbReference type="Gene3D" id="3.55.40.20">
    <property type="entry name" value="Iron/manganese superoxide dismutase, C-terminal domain"/>
    <property type="match status" value="1"/>
</dbReference>
<dbReference type="SUPFAM" id="SSF46609">
    <property type="entry name" value="Fe,Mn superoxide dismutase (SOD), N-terminal domain"/>
    <property type="match status" value="1"/>
</dbReference>
<feature type="domain" description="Rhodanese" evidence="5">
    <location>
        <begin position="226"/>
        <end position="316"/>
    </location>
</feature>
<dbReference type="InterPro" id="IPR036314">
    <property type="entry name" value="SOD_C_sf"/>
</dbReference>
<protein>
    <recommendedName>
        <fullName evidence="2">superoxide dismutase</fullName>
        <ecNumber evidence="2">1.15.1.1</ecNumber>
    </recommendedName>
</protein>
<dbReference type="InterPro" id="IPR023695">
    <property type="entry name" value="Thiosulf_sulfurTrfase"/>
</dbReference>
<organism evidence="6 7">
    <name type="scientific">Usitatibacter palustris</name>
    <dbReference type="NCBI Taxonomy" id="2732487"/>
    <lineage>
        <taxon>Bacteria</taxon>
        <taxon>Pseudomonadati</taxon>
        <taxon>Pseudomonadota</taxon>
        <taxon>Betaproteobacteria</taxon>
        <taxon>Nitrosomonadales</taxon>
        <taxon>Usitatibacteraceae</taxon>
        <taxon>Usitatibacter</taxon>
    </lineage>
</organism>
<keyword evidence="7" id="KW-1185">Reference proteome</keyword>
<reference evidence="6 7" key="1">
    <citation type="submission" date="2020-04" db="EMBL/GenBank/DDBJ databases">
        <title>Usitatibacter rugosus gen. nov., sp. nov. and Usitatibacter palustris sp. nov., novel members of Usitatibacteraceae fam. nov. within the order Nitrosomonadales isolated from soil.</title>
        <authorList>
            <person name="Huber K.J."/>
            <person name="Neumann-Schaal M."/>
            <person name="Geppert A."/>
            <person name="Luckner M."/>
            <person name="Wanner G."/>
            <person name="Overmann J."/>
        </authorList>
    </citation>
    <scope>NUCLEOTIDE SEQUENCE [LARGE SCALE GENOMIC DNA]</scope>
    <source>
        <strain evidence="6 7">Swamp67</strain>
    </source>
</reference>
<keyword evidence="4" id="KW-0560">Oxidoreductase</keyword>
<dbReference type="InterPro" id="IPR001763">
    <property type="entry name" value="Rhodanese-like_dom"/>
</dbReference>
<dbReference type="InParanoid" id="A0A6M4H3A7"/>
<dbReference type="Proteomes" id="UP000503096">
    <property type="component" value="Chromosome"/>
</dbReference>
<keyword evidence="3" id="KW-0479">Metal-binding</keyword>
<dbReference type="PROSITE" id="PS50206">
    <property type="entry name" value="RHODANESE_3"/>
    <property type="match status" value="1"/>
</dbReference>
<dbReference type="InterPro" id="IPR019832">
    <property type="entry name" value="Mn/Fe_SOD_C"/>
</dbReference>
<gene>
    <name evidence="6" type="ORF">DSM104440_00582</name>
</gene>